<reference evidence="1" key="1">
    <citation type="submission" date="2023-05" db="EMBL/GenBank/DDBJ databases">
        <title>Nepenthes gracilis genome sequencing.</title>
        <authorList>
            <person name="Fukushima K."/>
        </authorList>
    </citation>
    <scope>NUCLEOTIDE SEQUENCE</scope>
    <source>
        <strain evidence="1">SING2019-196</strain>
    </source>
</reference>
<sequence>MWEILGYFSTVAEVSKNLSTLDHWRKCQSPPPLNLENPYPQRFPGLGNHMVQMGWMIQITQWLQLQNLLSSCTVTCLHHMRRNLLQHAC</sequence>
<dbReference type="Proteomes" id="UP001279734">
    <property type="component" value="Unassembled WGS sequence"/>
</dbReference>
<keyword evidence="2" id="KW-1185">Reference proteome</keyword>
<protein>
    <submittedName>
        <fullName evidence="1">Uncharacterized protein</fullName>
    </submittedName>
</protein>
<accession>A0AAD3PA38</accession>
<dbReference type="AlphaFoldDB" id="A0AAD3PA38"/>
<evidence type="ECO:0000313" key="2">
    <source>
        <dbReference type="Proteomes" id="UP001279734"/>
    </source>
</evidence>
<comment type="caution">
    <text evidence="1">The sequence shown here is derived from an EMBL/GenBank/DDBJ whole genome shotgun (WGS) entry which is preliminary data.</text>
</comment>
<gene>
    <name evidence="1" type="ORF">Nepgr_002551</name>
</gene>
<proteinExistence type="predicted"/>
<name>A0AAD3PA38_NEPGR</name>
<evidence type="ECO:0000313" key="1">
    <source>
        <dbReference type="EMBL" id="GMH00712.1"/>
    </source>
</evidence>
<dbReference type="EMBL" id="BSYO01000002">
    <property type="protein sequence ID" value="GMH00712.1"/>
    <property type="molecule type" value="Genomic_DNA"/>
</dbReference>
<organism evidence="1 2">
    <name type="scientific">Nepenthes gracilis</name>
    <name type="common">Slender pitcher plant</name>
    <dbReference type="NCBI Taxonomy" id="150966"/>
    <lineage>
        <taxon>Eukaryota</taxon>
        <taxon>Viridiplantae</taxon>
        <taxon>Streptophyta</taxon>
        <taxon>Embryophyta</taxon>
        <taxon>Tracheophyta</taxon>
        <taxon>Spermatophyta</taxon>
        <taxon>Magnoliopsida</taxon>
        <taxon>eudicotyledons</taxon>
        <taxon>Gunneridae</taxon>
        <taxon>Pentapetalae</taxon>
        <taxon>Caryophyllales</taxon>
        <taxon>Nepenthaceae</taxon>
        <taxon>Nepenthes</taxon>
    </lineage>
</organism>